<dbReference type="InterPro" id="IPR029052">
    <property type="entry name" value="Metallo-depent_PP-like"/>
</dbReference>
<organism evidence="2 3">
    <name type="scientific">Microbispora rosea</name>
    <dbReference type="NCBI Taxonomy" id="58117"/>
    <lineage>
        <taxon>Bacteria</taxon>
        <taxon>Bacillati</taxon>
        <taxon>Actinomycetota</taxon>
        <taxon>Actinomycetes</taxon>
        <taxon>Streptosporangiales</taxon>
        <taxon>Streptosporangiaceae</taxon>
        <taxon>Microbispora</taxon>
    </lineage>
</organism>
<accession>A0A1N7DM06</accession>
<protein>
    <recommendedName>
        <fullName evidence="4">Calcineurin-like phosphoesterase</fullName>
    </recommendedName>
</protein>
<feature type="signal peptide" evidence="1">
    <location>
        <begin position="1"/>
        <end position="29"/>
    </location>
</feature>
<name>A0A1N7DM06_9ACTN</name>
<dbReference type="EMBL" id="FTNI01000015">
    <property type="protein sequence ID" value="SIR76857.1"/>
    <property type="molecule type" value="Genomic_DNA"/>
</dbReference>
<reference evidence="3" key="1">
    <citation type="submission" date="2017-01" db="EMBL/GenBank/DDBJ databases">
        <authorList>
            <person name="Varghese N."/>
            <person name="Submissions S."/>
        </authorList>
    </citation>
    <scope>NUCLEOTIDE SEQUENCE [LARGE SCALE GENOMIC DNA]</scope>
    <source>
        <strain evidence="3">ATCC 12950</strain>
    </source>
</reference>
<dbReference type="Proteomes" id="UP000186096">
    <property type="component" value="Unassembled WGS sequence"/>
</dbReference>
<dbReference type="SUPFAM" id="SSF56300">
    <property type="entry name" value="Metallo-dependent phosphatases"/>
    <property type="match status" value="1"/>
</dbReference>
<dbReference type="PROSITE" id="PS51318">
    <property type="entry name" value="TAT"/>
    <property type="match status" value="1"/>
</dbReference>
<evidence type="ECO:0000313" key="2">
    <source>
        <dbReference type="EMBL" id="SIR76857.1"/>
    </source>
</evidence>
<evidence type="ECO:0000256" key="1">
    <source>
        <dbReference type="SAM" id="SignalP"/>
    </source>
</evidence>
<dbReference type="InterPro" id="IPR006311">
    <property type="entry name" value="TAT_signal"/>
</dbReference>
<keyword evidence="3" id="KW-1185">Reference proteome</keyword>
<evidence type="ECO:0000313" key="3">
    <source>
        <dbReference type="Proteomes" id="UP000186096"/>
    </source>
</evidence>
<dbReference type="STRING" id="58117.SAMN05421833_11517"/>
<evidence type="ECO:0008006" key="4">
    <source>
        <dbReference type="Google" id="ProtNLM"/>
    </source>
</evidence>
<feature type="chain" id="PRO_5013383318" description="Calcineurin-like phosphoesterase" evidence="1">
    <location>
        <begin position="30"/>
        <end position="356"/>
    </location>
</feature>
<dbReference type="AlphaFoldDB" id="A0A1N7DM06"/>
<proteinExistence type="predicted"/>
<keyword evidence="1" id="KW-0732">Signal</keyword>
<gene>
    <name evidence="2" type="ORF">SAMN05421833_11517</name>
</gene>
<sequence length="356" mass="39355">MWSIMRRAAIAAAATATAALTVGAGSANAANERHGDGPDNAKGRPYTVGLFGDMPYGPQGRVEYPRLLADMNKSDIEFSIFDGDLKAGGDGTCDDALYSTSLASFNTLKRPVVVLPGDNDWTDCWGRYGAGTGGFDALERLDHERQVFYPTDQTLGRHTMTVQRESSEPGYEKYRENVRWVYGPVMYIGLNVQGSNDNLPHAGVDGENRPDSEIARMTAEHQEREQANIHWLSESYALAAKQGLKGVMVAWQADPNFNNEQKLQPAQYDGYNEILPELRRQVLAFPGQSALVHGDSHYFKLDKPMKYDNGQVVAKFTRVETFGDGNTHWVSATVDPRDPNLFEFTPKIVAANVADR</sequence>